<comment type="caution">
    <text evidence="10">The sequence shown here is derived from an EMBL/GenBank/DDBJ whole genome shotgun (WGS) entry which is preliminary data.</text>
</comment>
<keyword evidence="8" id="KW-0539">Nucleus</keyword>
<accession>A0AAV9GFN4</accession>
<feature type="compositionally biased region" description="Basic and acidic residues" evidence="9">
    <location>
        <begin position="445"/>
        <end position="454"/>
    </location>
</feature>
<feature type="compositionally biased region" description="Low complexity" evidence="9">
    <location>
        <begin position="80"/>
        <end position="94"/>
    </location>
</feature>
<dbReference type="GO" id="GO:0000082">
    <property type="term" value="P:G1/S transition of mitotic cell cycle"/>
    <property type="evidence" value="ECO:0007669"/>
    <property type="project" value="InterPro"/>
</dbReference>
<feature type="compositionally biased region" description="Pro residues" evidence="9">
    <location>
        <begin position="340"/>
        <end position="349"/>
    </location>
</feature>
<dbReference type="PANTHER" id="PTHR28246:SF1">
    <property type="entry name" value="G1-SPECIFIC TRANSCRIPTIONAL REPRESSOR WHI5-RELATED"/>
    <property type="match status" value="1"/>
</dbReference>
<sequence length="552" mass="58256">MQRDPDSGPDPVVFGPPASHAADATRLRVAHLIANPTRRDQVPASSAPNSQTPLSDEPVPTASAYTAPTSQRQHRQQPFSSSNSQDTSSTNDTDLVFTPSASASDGAMSPVDGSARDSSQDSQLLQLSQVAAAQERIPDASTDAGDSTASSKKRMADGMVKHTRSQSSASPVRMGGHSRNTSAVSIASTNGSRIGDLSVQLATRLSYAMRKVNNGWQGLPIDQVERLASQATSPTSSNSTIHLRNGSSASPQLSNGSQRGSNNPPATGLSQQFHARHGDGVWRDTGRIDSVGSPTSPAKATYSLAPPVSIQPSRHLGNPRRNSNSKLTPTFLSGAHASPNPGPNTPGHPSPYLGTAHQMTPWNDPILFSPRGKREQDAVESLMSMSSPGNSANLKHAFPSSSQPLPSAHTAPQRTALPTAQPRKSLPSGRPIHHGRSQSQTQKRVGFEKTRADMDMDESFGSPYSRGTPRRKVNGSGAYGAGEMYVPAHRPKPIPAPSGIMVPSRPRRARADEDIDRMLERAAAAPEDSDSDGEIQIPVSRARRDGAGAVGA</sequence>
<evidence type="ECO:0000256" key="9">
    <source>
        <dbReference type="SAM" id="MobiDB-lite"/>
    </source>
</evidence>
<dbReference type="GO" id="GO:0003712">
    <property type="term" value="F:transcription coregulator activity"/>
    <property type="evidence" value="ECO:0007669"/>
    <property type="project" value="TreeGrafter"/>
</dbReference>
<feature type="compositionally biased region" description="Basic and acidic residues" evidence="9">
    <location>
        <begin position="276"/>
        <end position="287"/>
    </location>
</feature>
<reference evidence="10" key="2">
    <citation type="submission" date="2023-05" db="EMBL/GenBank/DDBJ databases">
        <authorList>
            <consortium name="Lawrence Berkeley National Laboratory"/>
            <person name="Steindorff A."/>
            <person name="Hensen N."/>
            <person name="Bonometti L."/>
            <person name="Westerberg I."/>
            <person name="Brannstrom I.O."/>
            <person name="Guillou S."/>
            <person name="Cros-Aarteil S."/>
            <person name="Calhoun S."/>
            <person name="Haridas S."/>
            <person name="Kuo A."/>
            <person name="Mondo S."/>
            <person name="Pangilinan J."/>
            <person name="Riley R."/>
            <person name="Labutti K."/>
            <person name="Andreopoulos B."/>
            <person name="Lipzen A."/>
            <person name="Chen C."/>
            <person name="Yanf M."/>
            <person name="Daum C."/>
            <person name="Ng V."/>
            <person name="Clum A."/>
            <person name="Ohm R."/>
            <person name="Martin F."/>
            <person name="Silar P."/>
            <person name="Natvig D."/>
            <person name="Lalanne C."/>
            <person name="Gautier V."/>
            <person name="Ament-Velasquez S.L."/>
            <person name="Kruys A."/>
            <person name="Hutchinson M.I."/>
            <person name="Powell A.J."/>
            <person name="Barry K."/>
            <person name="Miller A.N."/>
            <person name="Grigoriev I.V."/>
            <person name="Debuchy R."/>
            <person name="Gladieux P."/>
            <person name="Thoren M.H."/>
            <person name="Johannesson H."/>
        </authorList>
    </citation>
    <scope>NUCLEOTIDE SEQUENCE</scope>
    <source>
        <strain evidence="10">PSN243</strain>
    </source>
</reference>
<gene>
    <name evidence="10" type="ORF">QBC34DRAFT_304080</name>
</gene>
<dbReference type="Pfam" id="PF08528">
    <property type="entry name" value="Whi5"/>
    <property type="match status" value="1"/>
</dbReference>
<keyword evidence="11" id="KW-1185">Reference proteome</keyword>
<evidence type="ECO:0000256" key="4">
    <source>
        <dbReference type="ARBA" id="ARBA00022490"/>
    </source>
</evidence>
<keyword evidence="6" id="KW-0805">Transcription regulation</keyword>
<evidence type="ECO:0000256" key="5">
    <source>
        <dbReference type="ARBA" id="ARBA00022491"/>
    </source>
</evidence>
<feature type="compositionally biased region" description="Polar residues" evidence="9">
    <location>
        <begin position="320"/>
        <end position="331"/>
    </location>
</feature>
<dbReference type="AlphaFoldDB" id="A0AAV9GFN4"/>
<comment type="similarity">
    <text evidence="3">Belongs to the WHI5/NRM1 family.</text>
</comment>
<feature type="compositionally biased region" description="Polar residues" evidence="9">
    <location>
        <begin position="383"/>
        <end position="418"/>
    </location>
</feature>
<feature type="compositionally biased region" description="Low complexity" evidence="9">
    <location>
        <begin position="120"/>
        <end position="150"/>
    </location>
</feature>
<dbReference type="Proteomes" id="UP001321760">
    <property type="component" value="Unassembled WGS sequence"/>
</dbReference>
<feature type="region of interest" description="Disordered" evidence="9">
    <location>
        <begin position="1"/>
        <end position="182"/>
    </location>
</feature>
<evidence type="ECO:0000313" key="10">
    <source>
        <dbReference type="EMBL" id="KAK4446949.1"/>
    </source>
</evidence>
<reference evidence="10" key="1">
    <citation type="journal article" date="2023" name="Mol. Phylogenet. Evol.">
        <title>Genome-scale phylogeny and comparative genomics of the fungal order Sordariales.</title>
        <authorList>
            <person name="Hensen N."/>
            <person name="Bonometti L."/>
            <person name="Westerberg I."/>
            <person name="Brannstrom I.O."/>
            <person name="Guillou S."/>
            <person name="Cros-Aarteil S."/>
            <person name="Calhoun S."/>
            <person name="Haridas S."/>
            <person name="Kuo A."/>
            <person name="Mondo S."/>
            <person name="Pangilinan J."/>
            <person name="Riley R."/>
            <person name="LaButti K."/>
            <person name="Andreopoulos B."/>
            <person name="Lipzen A."/>
            <person name="Chen C."/>
            <person name="Yan M."/>
            <person name="Daum C."/>
            <person name="Ng V."/>
            <person name="Clum A."/>
            <person name="Steindorff A."/>
            <person name="Ohm R.A."/>
            <person name="Martin F."/>
            <person name="Silar P."/>
            <person name="Natvig D.O."/>
            <person name="Lalanne C."/>
            <person name="Gautier V."/>
            <person name="Ament-Velasquez S.L."/>
            <person name="Kruys A."/>
            <person name="Hutchinson M.I."/>
            <person name="Powell A.J."/>
            <person name="Barry K."/>
            <person name="Miller A.N."/>
            <person name="Grigoriev I.V."/>
            <person name="Debuchy R."/>
            <person name="Gladieux P."/>
            <person name="Hiltunen Thoren M."/>
            <person name="Johannesson H."/>
        </authorList>
    </citation>
    <scope>NUCLEOTIDE SEQUENCE</scope>
    <source>
        <strain evidence="10">PSN243</strain>
    </source>
</reference>
<dbReference type="InterPro" id="IPR013734">
    <property type="entry name" value="TF_Nrm1/Whi5"/>
</dbReference>
<feature type="compositionally biased region" description="Polar residues" evidence="9">
    <location>
        <begin position="43"/>
        <end position="54"/>
    </location>
</feature>
<feature type="compositionally biased region" description="Polar residues" evidence="9">
    <location>
        <begin position="229"/>
        <end position="273"/>
    </location>
</feature>
<evidence type="ECO:0000313" key="11">
    <source>
        <dbReference type="Proteomes" id="UP001321760"/>
    </source>
</evidence>
<keyword evidence="7" id="KW-0804">Transcription</keyword>
<evidence type="ECO:0000256" key="3">
    <source>
        <dbReference type="ARBA" id="ARBA00006922"/>
    </source>
</evidence>
<feature type="region of interest" description="Disordered" evidence="9">
    <location>
        <begin position="367"/>
        <end position="552"/>
    </location>
</feature>
<feature type="compositionally biased region" description="Basic and acidic residues" evidence="9">
    <location>
        <begin position="509"/>
        <end position="520"/>
    </location>
</feature>
<dbReference type="InterPro" id="IPR039198">
    <property type="entry name" value="Srl3/Whi5"/>
</dbReference>
<dbReference type="GO" id="GO:0005737">
    <property type="term" value="C:cytoplasm"/>
    <property type="evidence" value="ECO:0007669"/>
    <property type="project" value="UniProtKB-SubCell"/>
</dbReference>
<comment type="subcellular location">
    <subcellularLocation>
        <location evidence="2">Cytoplasm</location>
    </subcellularLocation>
    <subcellularLocation>
        <location evidence="1">Nucleus</location>
    </subcellularLocation>
</comment>
<dbReference type="GO" id="GO:0033309">
    <property type="term" value="C:SBF transcription complex"/>
    <property type="evidence" value="ECO:0007669"/>
    <property type="project" value="TreeGrafter"/>
</dbReference>
<keyword evidence="5" id="KW-0678">Repressor</keyword>
<evidence type="ECO:0000256" key="1">
    <source>
        <dbReference type="ARBA" id="ARBA00004123"/>
    </source>
</evidence>
<evidence type="ECO:0000256" key="8">
    <source>
        <dbReference type="ARBA" id="ARBA00023242"/>
    </source>
</evidence>
<proteinExistence type="inferred from homology"/>
<feature type="compositionally biased region" description="Polar residues" evidence="9">
    <location>
        <begin position="63"/>
        <end position="79"/>
    </location>
</feature>
<dbReference type="PANTHER" id="PTHR28246">
    <property type="entry name" value="G1-SPECIFIC TRANSCRIPTIONAL REPRESSOR WHI5-RELATED"/>
    <property type="match status" value="1"/>
</dbReference>
<protein>
    <submittedName>
        <fullName evidence="10">Cell cycle transcriptional repressor whi5</fullName>
    </submittedName>
</protein>
<feature type="region of interest" description="Disordered" evidence="9">
    <location>
        <begin position="227"/>
        <end position="352"/>
    </location>
</feature>
<dbReference type="EMBL" id="MU865953">
    <property type="protein sequence ID" value="KAK4446949.1"/>
    <property type="molecule type" value="Genomic_DNA"/>
</dbReference>
<keyword evidence="4" id="KW-0963">Cytoplasm</keyword>
<organism evidence="10 11">
    <name type="scientific">Podospora aff. communis PSN243</name>
    <dbReference type="NCBI Taxonomy" id="3040156"/>
    <lineage>
        <taxon>Eukaryota</taxon>
        <taxon>Fungi</taxon>
        <taxon>Dikarya</taxon>
        <taxon>Ascomycota</taxon>
        <taxon>Pezizomycotina</taxon>
        <taxon>Sordariomycetes</taxon>
        <taxon>Sordariomycetidae</taxon>
        <taxon>Sordariales</taxon>
        <taxon>Podosporaceae</taxon>
        <taxon>Podospora</taxon>
    </lineage>
</organism>
<evidence type="ECO:0000256" key="2">
    <source>
        <dbReference type="ARBA" id="ARBA00004496"/>
    </source>
</evidence>
<name>A0AAV9GFN4_9PEZI</name>
<evidence type="ECO:0000256" key="6">
    <source>
        <dbReference type="ARBA" id="ARBA00023015"/>
    </source>
</evidence>
<evidence type="ECO:0000256" key="7">
    <source>
        <dbReference type="ARBA" id="ARBA00023163"/>
    </source>
</evidence>